<dbReference type="Proteomes" id="UP000177870">
    <property type="component" value="Chromosome"/>
</dbReference>
<evidence type="ECO:0000313" key="3">
    <source>
        <dbReference type="Proteomes" id="UP000177870"/>
    </source>
</evidence>
<dbReference type="AlphaFoldDB" id="A0A1D8U0L6"/>
<feature type="compositionally biased region" description="Basic and acidic residues" evidence="1">
    <location>
        <begin position="42"/>
        <end position="66"/>
    </location>
</feature>
<protein>
    <submittedName>
        <fullName evidence="2">Uncharacterized protein</fullName>
    </submittedName>
</protein>
<feature type="compositionally biased region" description="Polar residues" evidence="1">
    <location>
        <begin position="70"/>
        <end position="80"/>
    </location>
</feature>
<dbReference type="RefSeq" id="WP_070395725.1">
    <property type="nucleotide sequence ID" value="NZ_CP017599.1"/>
</dbReference>
<proteinExistence type="predicted"/>
<evidence type="ECO:0000313" key="2">
    <source>
        <dbReference type="EMBL" id="AOX03344.1"/>
    </source>
</evidence>
<organism evidence="2 3">
    <name type="scientific">Moorena producens PAL-8-15-08-1</name>
    <dbReference type="NCBI Taxonomy" id="1458985"/>
    <lineage>
        <taxon>Bacteria</taxon>
        <taxon>Bacillati</taxon>
        <taxon>Cyanobacteriota</taxon>
        <taxon>Cyanophyceae</taxon>
        <taxon>Coleofasciculales</taxon>
        <taxon>Coleofasciculaceae</taxon>
        <taxon>Moorena</taxon>
    </lineage>
</organism>
<accession>A0A1D8U0L6</accession>
<reference evidence="3" key="1">
    <citation type="submission" date="2016-10" db="EMBL/GenBank/DDBJ databases">
        <title>Comparative genomics uncovers the prolific and rare metabolic potential of the cyanobacterial genus Moorea.</title>
        <authorList>
            <person name="Leao T."/>
            <person name="Castelao G."/>
            <person name="Korobeynikov A."/>
            <person name="Monroe E.A."/>
            <person name="Podell S."/>
            <person name="Glukhov E."/>
            <person name="Allen E."/>
            <person name="Gerwick W.H."/>
            <person name="Gerwick L."/>
        </authorList>
    </citation>
    <scope>NUCLEOTIDE SEQUENCE [LARGE SCALE GENOMIC DNA]</scope>
    <source>
        <strain evidence="3">PAL-8-15-08-1</strain>
    </source>
</reference>
<feature type="region of interest" description="Disordered" evidence="1">
    <location>
        <begin position="42"/>
        <end position="97"/>
    </location>
</feature>
<evidence type="ECO:0000256" key="1">
    <source>
        <dbReference type="SAM" id="MobiDB-lite"/>
    </source>
</evidence>
<dbReference type="KEGG" id="mpro:BJP34_31380"/>
<sequence>MKLPNQASPVRRFVVQNYSGVQETLEEVASQRNSWELKLKLKKENDSSSPFKDIKKTFENGAKSELEEVSSGQSSTQETPNPIPEAPDQIQEYPSDTGVWTKLGRILQHLAMPAISRPSDSSGRVV</sequence>
<name>A0A1D8U0L6_9CYAN</name>
<dbReference type="EMBL" id="CP017599">
    <property type="protein sequence ID" value="AOX03344.1"/>
    <property type="molecule type" value="Genomic_DNA"/>
</dbReference>
<gene>
    <name evidence="2" type="ORF">BJP34_31380</name>
</gene>